<evidence type="ECO:0000313" key="2">
    <source>
        <dbReference type="EMBL" id="MPM58858.1"/>
    </source>
</evidence>
<gene>
    <name evidence="2" type="ORF">SDC9_105691</name>
</gene>
<comment type="caution">
    <text evidence="2">The sequence shown here is derived from an EMBL/GenBank/DDBJ whole genome shotgun (WGS) entry which is preliminary data.</text>
</comment>
<accession>A0A645B1D1</accession>
<protein>
    <submittedName>
        <fullName evidence="2">Uncharacterized protein</fullName>
    </submittedName>
</protein>
<feature type="region of interest" description="Disordered" evidence="1">
    <location>
        <begin position="82"/>
        <end position="113"/>
    </location>
</feature>
<dbReference type="AlphaFoldDB" id="A0A645B1D1"/>
<reference evidence="2" key="1">
    <citation type="submission" date="2019-08" db="EMBL/GenBank/DDBJ databases">
        <authorList>
            <person name="Kucharzyk K."/>
            <person name="Murdoch R.W."/>
            <person name="Higgins S."/>
            <person name="Loffler F."/>
        </authorList>
    </citation>
    <scope>NUCLEOTIDE SEQUENCE</scope>
</reference>
<name>A0A645B1D1_9ZZZZ</name>
<dbReference type="EMBL" id="VSSQ01016991">
    <property type="protein sequence ID" value="MPM58858.1"/>
    <property type="molecule type" value="Genomic_DNA"/>
</dbReference>
<organism evidence="2">
    <name type="scientific">bioreactor metagenome</name>
    <dbReference type="NCBI Taxonomy" id="1076179"/>
    <lineage>
        <taxon>unclassified sequences</taxon>
        <taxon>metagenomes</taxon>
        <taxon>ecological metagenomes</taxon>
    </lineage>
</organism>
<evidence type="ECO:0000256" key="1">
    <source>
        <dbReference type="SAM" id="MobiDB-lite"/>
    </source>
</evidence>
<sequence>MNKKRILMVSILLVVVAAIAFAAPMQRGGRGTAVQTRPAQMAFQARPAQMAQQAVQQRQMLQDCILEDGEIPEELKALVEERRAEAAARQTANRTDQLGGQMRQGGRSKGGRW</sequence>
<proteinExistence type="predicted"/>